<organism evidence="4 5">
    <name type="scientific">Methanofollis formosanus</name>
    <dbReference type="NCBI Taxonomy" id="299308"/>
    <lineage>
        <taxon>Archaea</taxon>
        <taxon>Methanobacteriati</taxon>
        <taxon>Methanobacteriota</taxon>
        <taxon>Stenosarchaea group</taxon>
        <taxon>Methanomicrobia</taxon>
        <taxon>Methanomicrobiales</taxon>
        <taxon>Methanomicrobiaceae</taxon>
        <taxon>Methanofollis</taxon>
    </lineage>
</organism>
<feature type="region of interest" description="Disordered" evidence="2">
    <location>
        <begin position="248"/>
        <end position="268"/>
    </location>
</feature>
<dbReference type="Pfam" id="PF13191">
    <property type="entry name" value="AAA_16"/>
    <property type="match status" value="1"/>
</dbReference>
<reference evidence="4" key="1">
    <citation type="journal article" date="2005" name="Int. J. Syst. Evol. Microbiol.">
        <title>Methanofollis formosanus sp. nov., isolated from a fish pond.</title>
        <authorList>
            <person name="Wu S.Y."/>
            <person name="Chen S.C."/>
            <person name="Lai M.C."/>
        </authorList>
    </citation>
    <scope>NUCLEOTIDE SEQUENCE</scope>
    <source>
        <strain evidence="4">ML15</strain>
    </source>
</reference>
<evidence type="ECO:0000256" key="2">
    <source>
        <dbReference type="SAM" id="MobiDB-lite"/>
    </source>
</evidence>
<dbReference type="EMBL" id="CP037968">
    <property type="protein sequence ID" value="QYZ78226.1"/>
    <property type="molecule type" value="Genomic_DNA"/>
</dbReference>
<keyword evidence="5" id="KW-1185">Reference proteome</keyword>
<evidence type="ECO:0000259" key="3">
    <source>
        <dbReference type="SMART" id="SM00382"/>
    </source>
</evidence>
<evidence type="ECO:0000313" key="5">
    <source>
        <dbReference type="Proteomes" id="UP000826709"/>
    </source>
</evidence>
<accession>A0A8G1EFK9</accession>
<reference evidence="4" key="2">
    <citation type="submission" date="2019-03" db="EMBL/GenBank/DDBJ databases">
        <authorList>
            <person name="Chen S.-C."/>
            <person name="Wu S.-Y."/>
            <person name="Lai M.-C."/>
        </authorList>
    </citation>
    <scope>NUCLEOTIDE SEQUENCE</scope>
    <source>
        <strain evidence="4">ML15</strain>
    </source>
</reference>
<protein>
    <submittedName>
        <fullName evidence="4">AAA family ATPase</fullName>
    </submittedName>
</protein>
<name>A0A8G1EFK9_9EURY</name>
<sequence length="328" mass="35603">MTPWYLMADQALFRDPSLFETRHLPEVFNYRDAQLEELAFAFRPTLHGARPLNALLQGPPGTGKTTTVRRIFAEVEETTNQVVPVLVSCQTEKTLFAVLRHIFHVLFGYSPPTSGVSNERLLSGIAQALIEREAVLVVCLDDANWLLPNGMLDIVLGPLLRMHEVWPAVRTGVFLTLSSPETDLSRALDPATRSVLQASEVFFPPYTADEVRGILADRVRAGLYPGVMPPAVLDLVVERVMRRPGPHRAVDVERREGGPDERDGRGRAHGLCRLQAPPYLHGGAVALSTGADGARGDRGRGPGGRAGGLGAGVRPRLPGEGDVLHGVS</sequence>
<feature type="compositionally biased region" description="Basic and acidic residues" evidence="2">
    <location>
        <begin position="248"/>
        <end position="266"/>
    </location>
</feature>
<feature type="compositionally biased region" description="Basic and acidic residues" evidence="2">
    <location>
        <begin position="317"/>
        <end position="328"/>
    </location>
</feature>
<evidence type="ECO:0000313" key="4">
    <source>
        <dbReference type="EMBL" id="QYZ78226.1"/>
    </source>
</evidence>
<dbReference type="Gene3D" id="1.10.8.60">
    <property type="match status" value="1"/>
</dbReference>
<dbReference type="SUPFAM" id="SSF52540">
    <property type="entry name" value="P-loop containing nucleoside triphosphate hydrolases"/>
    <property type="match status" value="1"/>
</dbReference>
<feature type="region of interest" description="Disordered" evidence="2">
    <location>
        <begin position="286"/>
        <end position="328"/>
    </location>
</feature>
<feature type="compositionally biased region" description="Gly residues" evidence="2">
    <location>
        <begin position="301"/>
        <end position="311"/>
    </location>
</feature>
<dbReference type="Proteomes" id="UP000826709">
    <property type="component" value="Chromosome"/>
</dbReference>
<dbReference type="InterPro" id="IPR041664">
    <property type="entry name" value="AAA_16"/>
</dbReference>
<keyword evidence="1" id="KW-0235">DNA replication</keyword>
<dbReference type="InterPro" id="IPR003593">
    <property type="entry name" value="AAA+_ATPase"/>
</dbReference>
<dbReference type="KEGG" id="mfk:E2N92_01670"/>
<dbReference type="SMART" id="SM00382">
    <property type="entry name" value="AAA"/>
    <property type="match status" value="1"/>
</dbReference>
<gene>
    <name evidence="4" type="ORF">E2N92_01670</name>
</gene>
<dbReference type="GO" id="GO:0006260">
    <property type="term" value="P:DNA replication"/>
    <property type="evidence" value="ECO:0007669"/>
    <property type="project" value="UniProtKB-KW"/>
</dbReference>
<evidence type="ECO:0000256" key="1">
    <source>
        <dbReference type="ARBA" id="ARBA00022705"/>
    </source>
</evidence>
<dbReference type="PANTHER" id="PTHR10763:SF26">
    <property type="entry name" value="CELL DIVISION CONTROL PROTEIN 6 HOMOLOG"/>
    <property type="match status" value="1"/>
</dbReference>
<proteinExistence type="predicted"/>
<dbReference type="InterPro" id="IPR050311">
    <property type="entry name" value="ORC1/CDC6"/>
</dbReference>
<dbReference type="InterPro" id="IPR027417">
    <property type="entry name" value="P-loop_NTPase"/>
</dbReference>
<dbReference type="RefSeq" id="WP_220681969.1">
    <property type="nucleotide sequence ID" value="NZ_CP037968.1"/>
</dbReference>
<feature type="domain" description="AAA+ ATPase" evidence="3">
    <location>
        <begin position="50"/>
        <end position="202"/>
    </location>
</feature>
<dbReference type="Gene3D" id="3.40.50.300">
    <property type="entry name" value="P-loop containing nucleotide triphosphate hydrolases"/>
    <property type="match status" value="1"/>
</dbReference>
<dbReference type="PANTHER" id="PTHR10763">
    <property type="entry name" value="CELL DIVISION CONTROL PROTEIN 6-RELATED"/>
    <property type="match status" value="1"/>
</dbReference>
<dbReference type="OrthoDB" id="111564at2157"/>
<dbReference type="AlphaFoldDB" id="A0A8G1EFK9"/>